<evidence type="ECO:0000256" key="10">
    <source>
        <dbReference type="SAM" id="MobiDB-lite"/>
    </source>
</evidence>
<dbReference type="PROSITE" id="PS01209">
    <property type="entry name" value="LDLRA_1"/>
    <property type="match status" value="3"/>
</dbReference>
<feature type="compositionally biased region" description="Basic and acidic residues" evidence="10">
    <location>
        <begin position="33"/>
        <end position="42"/>
    </location>
</feature>
<feature type="disulfide bond" evidence="9">
    <location>
        <begin position="470"/>
        <end position="482"/>
    </location>
</feature>
<proteinExistence type="predicted"/>
<dbReference type="GO" id="GO:0043235">
    <property type="term" value="C:receptor complex"/>
    <property type="evidence" value="ECO:0007669"/>
    <property type="project" value="TreeGrafter"/>
</dbReference>
<dbReference type="PRINTS" id="PR00261">
    <property type="entry name" value="LDLRECEPTOR"/>
</dbReference>
<keyword evidence="2" id="KW-0812">Transmembrane</keyword>
<feature type="disulfide bond" evidence="9">
    <location>
        <begin position="391"/>
        <end position="406"/>
    </location>
</feature>
<keyword evidence="8" id="KW-0325">Glycoprotein</keyword>
<dbReference type="GO" id="GO:0005886">
    <property type="term" value="C:plasma membrane"/>
    <property type="evidence" value="ECO:0007669"/>
    <property type="project" value="TreeGrafter"/>
</dbReference>
<dbReference type="PROSITE" id="PS50068">
    <property type="entry name" value="LDLRA_2"/>
    <property type="match status" value="4"/>
</dbReference>
<comment type="subcellular location">
    <subcellularLocation>
        <location evidence="1">Membrane</location>
        <topology evidence="1">Single-pass membrane protein</topology>
    </subcellularLocation>
</comment>
<keyword evidence="5" id="KW-0472">Membrane</keyword>
<feature type="compositionally biased region" description="Basic residues" evidence="10">
    <location>
        <begin position="22"/>
        <end position="32"/>
    </location>
</feature>
<keyword evidence="7" id="KW-0675">Receptor</keyword>
<keyword evidence="4" id="KW-1133">Transmembrane helix</keyword>
<feature type="disulfide bond" evidence="9">
    <location>
        <begin position="440"/>
        <end position="455"/>
    </location>
</feature>
<feature type="disulfide bond" evidence="9">
    <location>
        <begin position="517"/>
        <end position="529"/>
    </location>
</feature>
<feature type="region of interest" description="Disordered" evidence="10">
    <location>
        <begin position="1"/>
        <end position="42"/>
    </location>
</feature>
<feature type="disulfide bond" evidence="9">
    <location>
        <begin position="524"/>
        <end position="542"/>
    </location>
</feature>
<accession>A0A131ZB50</accession>
<evidence type="ECO:0000256" key="4">
    <source>
        <dbReference type="ARBA" id="ARBA00022989"/>
    </source>
</evidence>
<dbReference type="SMART" id="SM00192">
    <property type="entry name" value="LDLa"/>
    <property type="match status" value="4"/>
</dbReference>
<evidence type="ECO:0000256" key="3">
    <source>
        <dbReference type="ARBA" id="ARBA00022737"/>
    </source>
</evidence>
<dbReference type="InterPro" id="IPR051221">
    <property type="entry name" value="LDLR-related"/>
</dbReference>
<evidence type="ECO:0000256" key="8">
    <source>
        <dbReference type="ARBA" id="ARBA00023180"/>
    </source>
</evidence>
<evidence type="ECO:0000256" key="6">
    <source>
        <dbReference type="ARBA" id="ARBA00023157"/>
    </source>
</evidence>
<evidence type="ECO:0000256" key="5">
    <source>
        <dbReference type="ARBA" id="ARBA00023136"/>
    </source>
</evidence>
<dbReference type="PANTHER" id="PTHR22722">
    <property type="entry name" value="LOW-DENSITY LIPOPROTEIN RECEPTOR-RELATED PROTEIN 2-RELATED"/>
    <property type="match status" value="1"/>
</dbReference>
<dbReference type="Gene3D" id="4.10.400.10">
    <property type="entry name" value="Low-density Lipoprotein Receptor"/>
    <property type="match status" value="4"/>
</dbReference>
<protein>
    <submittedName>
        <fullName evidence="11">Low density lipoprotein-related protein 2</fullName>
    </submittedName>
</protein>
<name>A0A131ZB50_RHIAP</name>
<keyword evidence="11" id="KW-0449">Lipoprotein</keyword>
<feature type="disulfide bond" evidence="9">
    <location>
        <begin position="428"/>
        <end position="446"/>
    </location>
</feature>
<comment type="caution">
    <text evidence="9">Lacks conserved residue(s) required for the propagation of feature annotation.</text>
</comment>
<feature type="disulfide bond" evidence="9">
    <location>
        <begin position="489"/>
        <end position="504"/>
    </location>
</feature>
<feature type="non-terminal residue" evidence="11">
    <location>
        <position position="545"/>
    </location>
</feature>
<dbReference type="AlphaFoldDB" id="A0A131ZB50"/>
<organism evidence="11">
    <name type="scientific">Rhipicephalus appendiculatus</name>
    <name type="common">Brown ear tick</name>
    <dbReference type="NCBI Taxonomy" id="34631"/>
    <lineage>
        <taxon>Eukaryota</taxon>
        <taxon>Metazoa</taxon>
        <taxon>Ecdysozoa</taxon>
        <taxon>Arthropoda</taxon>
        <taxon>Chelicerata</taxon>
        <taxon>Arachnida</taxon>
        <taxon>Acari</taxon>
        <taxon>Parasitiformes</taxon>
        <taxon>Ixodida</taxon>
        <taxon>Ixodoidea</taxon>
        <taxon>Ixodidae</taxon>
        <taxon>Rhipicephalinae</taxon>
        <taxon>Rhipicephalus</taxon>
        <taxon>Rhipicephalus</taxon>
    </lineage>
</organism>
<dbReference type="InterPro" id="IPR023415">
    <property type="entry name" value="LDLR_class-A_CS"/>
</dbReference>
<evidence type="ECO:0000256" key="2">
    <source>
        <dbReference type="ARBA" id="ARBA00022692"/>
    </source>
</evidence>
<dbReference type="InterPro" id="IPR002172">
    <property type="entry name" value="LDrepeatLR_classA_rpt"/>
</dbReference>
<feature type="compositionally biased region" description="Low complexity" evidence="10">
    <location>
        <begin position="145"/>
        <end position="172"/>
    </location>
</feature>
<evidence type="ECO:0000256" key="7">
    <source>
        <dbReference type="ARBA" id="ARBA00023170"/>
    </source>
</evidence>
<dbReference type="CDD" id="cd00112">
    <property type="entry name" value="LDLa"/>
    <property type="match status" value="4"/>
</dbReference>
<evidence type="ECO:0000256" key="9">
    <source>
        <dbReference type="PROSITE-ProRule" id="PRU00124"/>
    </source>
</evidence>
<feature type="disulfide bond" evidence="9">
    <location>
        <begin position="477"/>
        <end position="495"/>
    </location>
</feature>
<feature type="disulfide bond" evidence="9">
    <location>
        <begin position="421"/>
        <end position="433"/>
    </location>
</feature>
<evidence type="ECO:0000313" key="11">
    <source>
        <dbReference type="EMBL" id="JAP88507.1"/>
    </source>
</evidence>
<evidence type="ECO:0000256" key="1">
    <source>
        <dbReference type="ARBA" id="ARBA00004167"/>
    </source>
</evidence>
<keyword evidence="6 9" id="KW-1015">Disulfide bond</keyword>
<feature type="non-terminal residue" evidence="11">
    <location>
        <position position="1"/>
    </location>
</feature>
<dbReference type="InterPro" id="IPR036055">
    <property type="entry name" value="LDL_receptor-like_sf"/>
</dbReference>
<dbReference type="EMBL" id="GEDV01000050">
    <property type="protein sequence ID" value="JAP88507.1"/>
    <property type="molecule type" value="Transcribed_RNA"/>
</dbReference>
<feature type="region of interest" description="Disordered" evidence="10">
    <location>
        <begin position="145"/>
        <end position="246"/>
    </location>
</feature>
<sequence>VFGNVRIAGGGGGSRRGGASAKRGRCSRRRAQRGRERAKESARSNLSAQSAWCVCRRRLGRIRCPTMASHRSLLLLLGLIAAVVCLAPGKQVDPDITFDDVGDHGNHEAAATLRRRSAAPDSSLSGLASSILRRVRRAWLWGGSDDTAAASSPATTVQSTTVQSTTSPQYTTRRFTRQSDDDYDFPGSGDGAGDDEDQEDVSSTTHSGAGYPTSDGDLPVSGRPHVPKGPGRDTKTPHDVLPPAGSSPMFRSSVLILNQPFDVNLVRQDSEAFKELSGQFKLLLSQSLARHLRPPHNVASVEVLRFSPAAQPGALTVTCDIKLPRADPRELQRAIRSVLESGRLGNFHVSGQHSTFTQLGVSTPHPGGIHCGADKFACDDNRRCVEKSRRCDGHRDCYDGYDEENCVHTGSQGPPHHGFQCKPDQFLCDGRRCIEKSQLCDGQRDCSDETDEQDCSSTEVPPPHTDGFQCGPDQFVCDGRRCVPSASKCNGRRDCADGTDEQDCQSGEVPTHEGAHCGPNQFVCDGRRCVNASGKCDGRRDCADG</sequence>
<dbReference type="Pfam" id="PF00057">
    <property type="entry name" value="Ldl_recept_a"/>
    <property type="match status" value="4"/>
</dbReference>
<reference evidence="11" key="1">
    <citation type="journal article" date="2016" name="Ticks Tick Borne Dis.">
        <title>De novo assembly and annotation of the salivary gland transcriptome of Rhipicephalus appendiculatus male and female ticks during blood feeding.</title>
        <authorList>
            <person name="de Castro M.H."/>
            <person name="de Klerk D."/>
            <person name="Pienaar R."/>
            <person name="Latif A.A."/>
            <person name="Rees D.J."/>
            <person name="Mans B.J."/>
        </authorList>
    </citation>
    <scope>NUCLEOTIDE SEQUENCE</scope>
    <source>
        <tissue evidence="11">Salivary glands</tissue>
    </source>
</reference>
<keyword evidence="3" id="KW-0677">Repeat</keyword>
<dbReference type="SUPFAM" id="SSF57424">
    <property type="entry name" value="LDL receptor-like module"/>
    <property type="match status" value="4"/>
</dbReference>